<gene>
    <name evidence="4" type="ORF">AS033_07970</name>
    <name evidence="5" type="ORF">RSA11_01255</name>
</gene>
<evidence type="ECO:0000313" key="6">
    <source>
        <dbReference type="Proteomes" id="UP000053797"/>
    </source>
</evidence>
<dbReference type="PANTHER" id="PTHR33607">
    <property type="entry name" value="ENDONUCLEASE-1"/>
    <property type="match status" value="1"/>
</dbReference>
<protein>
    <submittedName>
        <fullName evidence="4">Ribonuclease</fullName>
    </submittedName>
</protein>
<feature type="chain" id="PRO_5006891987" evidence="3">
    <location>
        <begin position="28"/>
        <end position="274"/>
    </location>
</feature>
<evidence type="ECO:0000313" key="7">
    <source>
        <dbReference type="Proteomes" id="UP000072605"/>
    </source>
</evidence>
<dbReference type="Proteomes" id="UP000053797">
    <property type="component" value="Unassembled WGS sequence"/>
</dbReference>
<dbReference type="GO" id="GO:0016787">
    <property type="term" value="F:hydrolase activity"/>
    <property type="evidence" value="ECO:0007669"/>
    <property type="project" value="UniProtKB-KW"/>
</dbReference>
<accession>A0A0V8GGL0</accession>
<dbReference type="RefSeq" id="WP_035398221.1">
    <property type="nucleotide sequence ID" value="NZ_FMYN01000002.1"/>
</dbReference>
<organism evidence="4 6">
    <name type="scientific">Exiguobacterium indicum</name>
    <dbReference type="NCBI Taxonomy" id="296995"/>
    <lineage>
        <taxon>Bacteria</taxon>
        <taxon>Bacillati</taxon>
        <taxon>Bacillota</taxon>
        <taxon>Bacilli</taxon>
        <taxon>Bacillales</taxon>
        <taxon>Bacillales Family XII. Incertae Sedis</taxon>
        <taxon>Exiguobacterium</taxon>
    </lineage>
</organism>
<dbReference type="EMBL" id="LNQL01000002">
    <property type="protein sequence ID" value="KSU49295.1"/>
    <property type="molecule type" value="Genomic_DNA"/>
</dbReference>
<dbReference type="Proteomes" id="UP000072605">
    <property type="component" value="Unassembled WGS sequence"/>
</dbReference>
<keyword evidence="1" id="KW-0540">Nuclease</keyword>
<reference evidence="4 6" key="1">
    <citation type="journal article" date="2015" name="Int. J. Syst. Evol. Microbiol.">
        <title>Exiguobacterium enclense sp. nov., isolated from sediment.</title>
        <authorList>
            <person name="Dastager S.G."/>
            <person name="Mawlankar R."/>
            <person name="Sonalkar V.V."/>
            <person name="Thorat M.N."/>
            <person name="Mual P."/>
            <person name="Verma A."/>
            <person name="Krishnamurthi S."/>
            <person name="Tang S.K."/>
            <person name="Li W.J."/>
        </authorList>
    </citation>
    <scope>NUCLEOTIDE SEQUENCE [LARGE SCALE GENOMIC DNA]</scope>
    <source>
        <strain evidence="4 6">NIO-1109</strain>
    </source>
</reference>
<name>A0A0V8GGL0_9BACL</name>
<proteinExistence type="predicted"/>
<evidence type="ECO:0000313" key="4">
    <source>
        <dbReference type="EMBL" id="KSU49295.1"/>
    </source>
</evidence>
<comment type="caution">
    <text evidence="4">The sequence shown here is derived from an EMBL/GenBank/DDBJ whole genome shotgun (WGS) entry which is preliminary data.</text>
</comment>
<dbReference type="InterPro" id="IPR007346">
    <property type="entry name" value="Endonuclease-I"/>
</dbReference>
<dbReference type="PANTHER" id="PTHR33607:SF2">
    <property type="entry name" value="ENDONUCLEASE-1"/>
    <property type="match status" value="1"/>
</dbReference>
<dbReference type="OrthoDB" id="9801679at2"/>
<evidence type="ECO:0000313" key="5">
    <source>
        <dbReference type="EMBL" id="KTR28504.1"/>
    </source>
</evidence>
<keyword evidence="2" id="KW-0378">Hydrolase</keyword>
<feature type="signal peptide" evidence="3">
    <location>
        <begin position="1"/>
        <end position="27"/>
    </location>
</feature>
<keyword evidence="3" id="KW-0732">Signal</keyword>
<dbReference type="InterPro" id="IPR044925">
    <property type="entry name" value="His-Me_finger_sf"/>
</dbReference>
<sequence>MNWKSKVTGALAATLALGSIVFTPVTAKTVDPKQVSAGPQMVTSQSTIDAYYLPAAGKTGAALKASLHDIIDNHTQVSYDTVWTALKETDQDPNNANNVIELYTGKSIAKSNNGGNVGQWNREHVWAKSHGDFGTTNGPGTDLHHLRPEDVVVNSARGNLDFDNGGTKYSGCDCYRDGDSWEPPNRVKGDIARMIFYMAVRYEGGGEIDLEASENVNNGTNPLHGKLSTLKAWNKLDPVDSFEKRRNDVIFEKWQKNRNPFIDHPEYVTSIWGN</sequence>
<dbReference type="AlphaFoldDB" id="A0A0V8GGL0"/>
<reference evidence="5 7" key="2">
    <citation type="journal article" date="2016" name="Front. Microbiol.">
        <title>Genomic Resource of Rice Seed Associated Bacteria.</title>
        <authorList>
            <person name="Midha S."/>
            <person name="Bansal K."/>
            <person name="Sharma S."/>
            <person name="Kumar N."/>
            <person name="Patil P.P."/>
            <person name="Chaudhry V."/>
            <person name="Patil P.B."/>
        </authorList>
    </citation>
    <scope>NUCLEOTIDE SEQUENCE [LARGE SCALE GENOMIC DNA]</scope>
    <source>
        <strain evidence="5 7">RSA11</strain>
    </source>
</reference>
<evidence type="ECO:0000256" key="2">
    <source>
        <dbReference type="ARBA" id="ARBA00022801"/>
    </source>
</evidence>
<dbReference type="EMBL" id="LDQV01000004">
    <property type="protein sequence ID" value="KTR28504.1"/>
    <property type="molecule type" value="Genomic_DNA"/>
</dbReference>
<evidence type="ECO:0000256" key="1">
    <source>
        <dbReference type="ARBA" id="ARBA00022722"/>
    </source>
</evidence>
<dbReference type="GO" id="GO:0004518">
    <property type="term" value="F:nuclease activity"/>
    <property type="evidence" value="ECO:0007669"/>
    <property type="project" value="UniProtKB-KW"/>
</dbReference>
<evidence type="ECO:0000256" key="3">
    <source>
        <dbReference type="SAM" id="SignalP"/>
    </source>
</evidence>
<dbReference type="Pfam" id="PF04231">
    <property type="entry name" value="Endonuclease_1"/>
    <property type="match status" value="1"/>
</dbReference>
<dbReference type="SUPFAM" id="SSF54060">
    <property type="entry name" value="His-Me finger endonucleases"/>
    <property type="match status" value="1"/>
</dbReference>